<dbReference type="GO" id="GO:0072344">
    <property type="term" value="P:rescue of stalled ribosome"/>
    <property type="evidence" value="ECO:0007669"/>
    <property type="project" value="InterPro"/>
</dbReference>
<gene>
    <name evidence="3" type="ORF">K402DRAFT_318528</name>
</gene>
<dbReference type="GO" id="GO:0008270">
    <property type="term" value="F:zinc ion binding"/>
    <property type="evidence" value="ECO:0007669"/>
    <property type="project" value="InterPro"/>
</dbReference>
<feature type="region of interest" description="Disordered" evidence="1">
    <location>
        <begin position="444"/>
        <end position="523"/>
    </location>
</feature>
<evidence type="ECO:0000313" key="3">
    <source>
        <dbReference type="EMBL" id="KAF1991612.1"/>
    </source>
</evidence>
<evidence type="ECO:0000313" key="4">
    <source>
        <dbReference type="Proteomes" id="UP000800041"/>
    </source>
</evidence>
<accession>A0A6G1HEZ5</accession>
<organism evidence="3 4">
    <name type="scientific">Aulographum hederae CBS 113979</name>
    <dbReference type="NCBI Taxonomy" id="1176131"/>
    <lineage>
        <taxon>Eukaryota</taxon>
        <taxon>Fungi</taxon>
        <taxon>Dikarya</taxon>
        <taxon>Ascomycota</taxon>
        <taxon>Pezizomycotina</taxon>
        <taxon>Dothideomycetes</taxon>
        <taxon>Pleosporomycetidae</taxon>
        <taxon>Aulographales</taxon>
        <taxon>Aulographaceae</taxon>
    </lineage>
</organism>
<feature type="domain" description="TRIP4/RQT4 C2HC5-type zinc finger" evidence="2">
    <location>
        <begin position="242"/>
        <end position="292"/>
    </location>
</feature>
<dbReference type="EMBL" id="ML977139">
    <property type="protein sequence ID" value="KAF1991612.1"/>
    <property type="molecule type" value="Genomic_DNA"/>
</dbReference>
<dbReference type="Proteomes" id="UP000800041">
    <property type="component" value="Unassembled WGS sequence"/>
</dbReference>
<proteinExistence type="predicted"/>
<reference evidence="3" key="1">
    <citation type="journal article" date="2020" name="Stud. Mycol.">
        <title>101 Dothideomycetes genomes: a test case for predicting lifestyles and emergence of pathogens.</title>
        <authorList>
            <person name="Haridas S."/>
            <person name="Albert R."/>
            <person name="Binder M."/>
            <person name="Bloem J."/>
            <person name="Labutti K."/>
            <person name="Salamov A."/>
            <person name="Andreopoulos B."/>
            <person name="Baker S."/>
            <person name="Barry K."/>
            <person name="Bills G."/>
            <person name="Bluhm B."/>
            <person name="Cannon C."/>
            <person name="Castanera R."/>
            <person name="Culley D."/>
            <person name="Daum C."/>
            <person name="Ezra D."/>
            <person name="Gonzalez J."/>
            <person name="Henrissat B."/>
            <person name="Kuo A."/>
            <person name="Liang C."/>
            <person name="Lipzen A."/>
            <person name="Lutzoni F."/>
            <person name="Magnuson J."/>
            <person name="Mondo S."/>
            <person name="Nolan M."/>
            <person name="Ohm R."/>
            <person name="Pangilinan J."/>
            <person name="Park H.-J."/>
            <person name="Ramirez L."/>
            <person name="Alfaro M."/>
            <person name="Sun H."/>
            <person name="Tritt A."/>
            <person name="Yoshinaga Y."/>
            <person name="Zwiers L.-H."/>
            <person name="Turgeon B."/>
            <person name="Goodwin S."/>
            <person name="Spatafora J."/>
            <person name="Crous P."/>
            <person name="Grigoriev I."/>
        </authorList>
    </citation>
    <scope>NUCLEOTIDE SEQUENCE</scope>
    <source>
        <strain evidence="3">CBS 113979</strain>
    </source>
</reference>
<feature type="compositionally biased region" description="Basic and acidic residues" evidence="1">
    <location>
        <begin position="143"/>
        <end position="153"/>
    </location>
</feature>
<dbReference type="PANTHER" id="PTHR12963:SF4">
    <property type="entry name" value="ACTIVATING SIGNAL COINTEGRATOR 1"/>
    <property type="match status" value="1"/>
</dbReference>
<dbReference type="GO" id="GO:0005634">
    <property type="term" value="C:nucleus"/>
    <property type="evidence" value="ECO:0007669"/>
    <property type="project" value="InterPro"/>
</dbReference>
<sequence>DLVSWALPKLQAFLPLDEASLKEMITYNDTLSNDEAAENLKSLLGESPQTIEFISTFNARRHKTTEPPQPARGQNDISEVPRPKKGPQKKRGSQFNRLPEERRPNDFGIVSGAYLKKDEGDYMQSHSKARKEPHLPNTLALQEKPDAIQKPKTEPSSSAPKRVTKLPPSAAGPLISDIKSKTNTNSRTSSPAPKPKTKVNIAGGTSMHGSSTTTSDLDSAIKALEVQIQSSFTPSAEENAARRCQCMATRHPLLEAAPNCLNCGKIICVKEGLGPCTFCEKPLLSAAEIQGMFRILKDERGKERQQAIAQAHRKPEVSQTPRPFANLAKPGSVSTPVSSTPSSDSEGEEKLRRAKEHRDRLLNFQTNNAQRTRIHDEAADFETPTSGQSMWVSPQERALQLKRQQKVLREQEWNAKPEWEKRQMVASIDLKGRKVVKKMAKIERPQTPTSDEDHDLDQPIQPVTTKGGGAFSKNPLLGALIRPVARESKGKGRELTEKKPTWRRVQDDNDDNEQWILDGGVYG</sequence>
<dbReference type="GO" id="GO:0045893">
    <property type="term" value="P:positive regulation of DNA-templated transcription"/>
    <property type="evidence" value="ECO:0007669"/>
    <property type="project" value="TreeGrafter"/>
</dbReference>
<dbReference type="AlphaFoldDB" id="A0A6G1HEZ5"/>
<feature type="compositionally biased region" description="Basic and acidic residues" evidence="1">
    <location>
        <begin position="484"/>
        <end position="507"/>
    </location>
</feature>
<dbReference type="PANTHER" id="PTHR12963">
    <property type="entry name" value="THYROID RECEPTOR INTERACTING PROTEIN RELATED"/>
    <property type="match status" value="1"/>
</dbReference>
<keyword evidence="4" id="KW-1185">Reference proteome</keyword>
<feature type="compositionally biased region" description="Basic residues" evidence="1">
    <location>
        <begin position="83"/>
        <end position="92"/>
    </location>
</feature>
<feature type="region of interest" description="Disordered" evidence="1">
    <location>
        <begin position="58"/>
        <end position="214"/>
    </location>
</feature>
<protein>
    <submittedName>
        <fullName evidence="3">Zf-C2HC5-domain-containing protein</fullName>
    </submittedName>
</protein>
<dbReference type="InterPro" id="IPR009349">
    <property type="entry name" value="TRIP4/RQT4_C2HC5_Znf"/>
</dbReference>
<feature type="region of interest" description="Disordered" evidence="1">
    <location>
        <begin position="303"/>
        <end position="360"/>
    </location>
</feature>
<feature type="compositionally biased region" description="Basic and acidic residues" evidence="1">
    <location>
        <begin position="348"/>
        <end position="360"/>
    </location>
</feature>
<feature type="compositionally biased region" description="Low complexity" evidence="1">
    <location>
        <begin position="181"/>
        <end position="190"/>
    </location>
</feature>
<dbReference type="InterPro" id="IPR039128">
    <property type="entry name" value="TRIP4-like"/>
</dbReference>
<evidence type="ECO:0000256" key="1">
    <source>
        <dbReference type="SAM" id="MobiDB-lite"/>
    </source>
</evidence>
<feature type="compositionally biased region" description="Low complexity" evidence="1">
    <location>
        <begin position="332"/>
        <end position="343"/>
    </location>
</feature>
<dbReference type="GO" id="GO:0180022">
    <property type="term" value="C:RQC-trigger complex"/>
    <property type="evidence" value="ECO:0007669"/>
    <property type="project" value="InterPro"/>
</dbReference>
<dbReference type="OrthoDB" id="338816at2759"/>
<feature type="compositionally biased region" description="Low complexity" evidence="1">
    <location>
        <begin position="203"/>
        <end position="214"/>
    </location>
</feature>
<name>A0A6G1HEZ5_9PEZI</name>
<dbReference type="Pfam" id="PF06221">
    <property type="entry name" value="zf-C2HC5"/>
    <property type="match status" value="1"/>
</dbReference>
<evidence type="ECO:0000259" key="2">
    <source>
        <dbReference type="Pfam" id="PF06221"/>
    </source>
</evidence>
<feature type="non-terminal residue" evidence="3">
    <location>
        <position position="523"/>
    </location>
</feature>
<feature type="non-terminal residue" evidence="3">
    <location>
        <position position="1"/>
    </location>
</feature>